<feature type="transmembrane region" description="Helical" evidence="1">
    <location>
        <begin position="6"/>
        <end position="24"/>
    </location>
</feature>
<sequence>MSAETVFSWILFCMTVYVSLYLALIHSKQEPLFLALGITHLGNYISFRKYINWKRFMAASISHLAFIWWFGANALEVLSTLDEWKQGF</sequence>
<comment type="caution">
    <text evidence="3">The sequence shown here is derived from an EMBL/GenBank/DDBJ whole genome shotgun (WGS) entry which is preliminary data.</text>
</comment>
<keyword evidence="1" id="KW-0472">Membrane</keyword>
<dbReference type="Proteomes" id="UP000231990">
    <property type="component" value="Unassembled WGS sequence"/>
</dbReference>
<accession>A0A2M9ZS82</accession>
<evidence type="ECO:0000256" key="1">
    <source>
        <dbReference type="SAM" id="Phobius"/>
    </source>
</evidence>
<organism evidence="3 5">
    <name type="scientific">Leptospira perolatii</name>
    <dbReference type="NCBI Taxonomy" id="2023191"/>
    <lineage>
        <taxon>Bacteria</taxon>
        <taxon>Pseudomonadati</taxon>
        <taxon>Spirochaetota</taxon>
        <taxon>Spirochaetia</taxon>
        <taxon>Leptospirales</taxon>
        <taxon>Leptospiraceae</taxon>
        <taxon>Leptospira</taxon>
    </lineage>
</organism>
<evidence type="ECO:0000313" key="2">
    <source>
        <dbReference type="EMBL" id="PJZ71250.1"/>
    </source>
</evidence>
<keyword evidence="4" id="KW-1185">Reference proteome</keyword>
<protein>
    <submittedName>
        <fullName evidence="3">Uncharacterized protein</fullName>
    </submittedName>
</protein>
<evidence type="ECO:0000313" key="3">
    <source>
        <dbReference type="EMBL" id="PJZ74783.1"/>
    </source>
</evidence>
<evidence type="ECO:0000313" key="4">
    <source>
        <dbReference type="Proteomes" id="UP000231962"/>
    </source>
</evidence>
<keyword evidence="1" id="KW-1133">Transmembrane helix</keyword>
<dbReference type="Proteomes" id="UP000231962">
    <property type="component" value="Unassembled WGS sequence"/>
</dbReference>
<evidence type="ECO:0000313" key="5">
    <source>
        <dbReference type="Proteomes" id="UP000231990"/>
    </source>
</evidence>
<dbReference type="AlphaFoldDB" id="A0A2M9ZS82"/>
<dbReference type="OrthoDB" id="330633at2"/>
<dbReference type="RefSeq" id="WP_100712192.1">
    <property type="nucleotide sequence ID" value="NZ_NPDY01000001.1"/>
</dbReference>
<feature type="transmembrane region" description="Helical" evidence="1">
    <location>
        <begin position="56"/>
        <end position="75"/>
    </location>
</feature>
<reference evidence="4 5" key="1">
    <citation type="submission" date="2017-07" db="EMBL/GenBank/DDBJ databases">
        <title>Leptospira spp. isolated from tropical soils.</title>
        <authorList>
            <person name="Thibeaux R."/>
            <person name="Iraola G."/>
            <person name="Ferres I."/>
            <person name="Bierque E."/>
            <person name="Girault D."/>
            <person name="Soupe-Gilbert M.-E."/>
            <person name="Picardeau M."/>
            <person name="Goarant C."/>
        </authorList>
    </citation>
    <scope>NUCLEOTIDE SEQUENCE [LARGE SCALE GENOMIC DNA]</scope>
    <source>
        <strain evidence="3 5">FH1-B-B1</strain>
        <strain evidence="2 4">FH1-B-C1</strain>
    </source>
</reference>
<proteinExistence type="predicted"/>
<name>A0A2M9ZS82_9LEPT</name>
<keyword evidence="1" id="KW-0812">Transmembrane</keyword>
<dbReference type="EMBL" id="NPDY01000001">
    <property type="protein sequence ID" value="PJZ71250.1"/>
    <property type="molecule type" value="Genomic_DNA"/>
</dbReference>
<dbReference type="EMBL" id="NPDZ01000001">
    <property type="protein sequence ID" value="PJZ74783.1"/>
    <property type="molecule type" value="Genomic_DNA"/>
</dbReference>
<gene>
    <name evidence="2" type="ORF">CH360_01705</name>
    <name evidence="3" type="ORF">CH373_01705</name>
</gene>